<sequence length="275" mass="31301">MECASIIIVHTLPNRIRVKISEPIKNIENFQSIFTKVSGIECFKYNNITKSILIYFNPIYVGMDELIVNLALIFSKENRLKPIKIIYNYPKKGMSNLAYYSLISILVAGVYKIASPTKTAENLLNWIAVGSTVAAIGKHALVEISEKGSFDPEIVSVMYLINSINKDNFIEASAVTWLAAFGRHLIDFSYDQVTLQFRELRDTYTEEVYYDVSLLRGNQAYDKKDFMETLISKVMESENKGFCDVKNVFCGKGLKPQNGQAFFRLKANKKGFQYI</sequence>
<dbReference type="STRING" id="1121290.CLAOCE_13000"/>
<keyword evidence="1" id="KW-0472">Membrane</keyword>
<dbReference type="RefSeq" id="WP_070110291.1">
    <property type="nucleotide sequence ID" value="NZ_LZFO01000016.1"/>
</dbReference>
<comment type="caution">
    <text evidence="2">The sequence shown here is derived from an EMBL/GenBank/DDBJ whole genome shotgun (WGS) entry which is preliminary data.</text>
</comment>
<feature type="transmembrane region" description="Helical" evidence="1">
    <location>
        <begin position="96"/>
        <end position="114"/>
    </location>
</feature>
<dbReference type="OrthoDB" id="1931739at2"/>
<keyword evidence="3" id="KW-1185">Reference proteome</keyword>
<accession>A0A1E8EZA4</accession>
<keyword evidence="1" id="KW-1133">Transmembrane helix</keyword>
<organism evidence="2 3">
    <name type="scientific">Clostridium acetireducens DSM 10703</name>
    <dbReference type="NCBI Taxonomy" id="1121290"/>
    <lineage>
        <taxon>Bacteria</taxon>
        <taxon>Bacillati</taxon>
        <taxon>Bacillota</taxon>
        <taxon>Clostridia</taxon>
        <taxon>Eubacteriales</taxon>
        <taxon>Clostridiaceae</taxon>
        <taxon>Clostridium</taxon>
    </lineage>
</organism>
<name>A0A1E8EZA4_9CLOT</name>
<evidence type="ECO:0000313" key="2">
    <source>
        <dbReference type="EMBL" id="OFI06045.1"/>
    </source>
</evidence>
<dbReference type="AlphaFoldDB" id="A0A1E8EZA4"/>
<dbReference type="EMBL" id="LZFO01000016">
    <property type="protein sequence ID" value="OFI06045.1"/>
    <property type="molecule type" value="Genomic_DNA"/>
</dbReference>
<keyword evidence="1" id="KW-0812">Transmembrane</keyword>
<gene>
    <name evidence="2" type="ORF">CLOACE_13000</name>
</gene>
<feature type="transmembrane region" description="Helical" evidence="1">
    <location>
        <begin position="52"/>
        <end position="75"/>
    </location>
</feature>
<proteinExistence type="predicted"/>
<evidence type="ECO:0000313" key="3">
    <source>
        <dbReference type="Proteomes" id="UP000175744"/>
    </source>
</evidence>
<evidence type="ECO:0000256" key="1">
    <source>
        <dbReference type="SAM" id="Phobius"/>
    </source>
</evidence>
<reference evidence="2 3" key="1">
    <citation type="submission" date="2016-06" db="EMBL/GenBank/DDBJ databases">
        <title>Genome sequence of Clostridium acetireducens DSM 10703.</title>
        <authorList>
            <person name="Poehlein A."/>
            <person name="Fluechter S."/>
            <person name="Duerre P."/>
            <person name="Daniel R."/>
        </authorList>
    </citation>
    <scope>NUCLEOTIDE SEQUENCE [LARGE SCALE GENOMIC DNA]</scope>
    <source>
        <strain evidence="2 3">DSM 10703</strain>
    </source>
</reference>
<dbReference type="Proteomes" id="UP000175744">
    <property type="component" value="Unassembled WGS sequence"/>
</dbReference>
<protein>
    <submittedName>
        <fullName evidence="2">Uncharacterized protein</fullName>
    </submittedName>
</protein>